<organism evidence="5 6">
    <name type="scientific">Prymnesium parvum</name>
    <name type="common">Toxic golden alga</name>
    <dbReference type="NCBI Taxonomy" id="97485"/>
    <lineage>
        <taxon>Eukaryota</taxon>
        <taxon>Haptista</taxon>
        <taxon>Haptophyta</taxon>
        <taxon>Prymnesiophyceae</taxon>
        <taxon>Prymnesiales</taxon>
        <taxon>Prymnesiaceae</taxon>
        <taxon>Prymnesium</taxon>
    </lineage>
</organism>
<dbReference type="Proteomes" id="UP001515480">
    <property type="component" value="Unassembled WGS sequence"/>
</dbReference>
<evidence type="ECO:0000313" key="6">
    <source>
        <dbReference type="Proteomes" id="UP001515480"/>
    </source>
</evidence>
<dbReference type="InterPro" id="IPR036020">
    <property type="entry name" value="WW_dom_sf"/>
</dbReference>
<evidence type="ECO:0000256" key="1">
    <source>
        <dbReference type="ARBA" id="ARBA00022737"/>
    </source>
</evidence>
<dbReference type="SUPFAM" id="SSF51045">
    <property type="entry name" value="WW domain"/>
    <property type="match status" value="2"/>
</dbReference>
<dbReference type="GO" id="GO:0003712">
    <property type="term" value="F:transcription coregulator activity"/>
    <property type="evidence" value="ECO:0007669"/>
    <property type="project" value="TreeGrafter"/>
</dbReference>
<evidence type="ECO:0000256" key="2">
    <source>
        <dbReference type="SAM" id="MobiDB-lite"/>
    </source>
</evidence>
<evidence type="ECO:0000313" key="5">
    <source>
        <dbReference type="EMBL" id="KAL1521715.1"/>
    </source>
</evidence>
<feature type="domain" description="WW" evidence="4">
    <location>
        <begin position="199"/>
        <end position="232"/>
    </location>
</feature>
<evidence type="ECO:0000256" key="3">
    <source>
        <dbReference type="SAM" id="Phobius"/>
    </source>
</evidence>
<keyword evidence="3" id="KW-0472">Membrane</keyword>
<comment type="caution">
    <text evidence="5">The sequence shown here is derived from an EMBL/GenBank/DDBJ whole genome shotgun (WGS) entry which is preliminary data.</text>
</comment>
<dbReference type="SMART" id="SM00456">
    <property type="entry name" value="WW"/>
    <property type="match status" value="2"/>
</dbReference>
<sequence length="255" mass="28218">MLLLLLPCSVAFPDINSTACTTNQCKFYYDVGVHNLFPPPPPPLAVEDGPTCAAIIIRFQSIGSPIPSCNEIDRRTPCNCQSCCIAMVPVALIGVASIGLFVWCRCGGRDSRKRSRKHDKSKLKSKKEKSARHEKATDGRSKLANASRGGADELEDGWEEHQDEKGDPYFFHEPTGRSSWTRPCKKLAALSTKPSPSSNMLPEEWEEHYDDDGTPYFYNTITSQRSWTRPQAGQGLLKNGRELAVRSAQLSSTAI</sequence>
<accession>A0AB34JI31</accession>
<protein>
    <recommendedName>
        <fullName evidence="4">WW domain-containing protein</fullName>
    </recommendedName>
</protein>
<dbReference type="Gene3D" id="2.20.70.10">
    <property type="match status" value="2"/>
</dbReference>
<reference evidence="5 6" key="1">
    <citation type="journal article" date="2024" name="Science">
        <title>Giant polyketide synthase enzymes in the biosynthesis of giant marine polyether toxins.</title>
        <authorList>
            <person name="Fallon T.R."/>
            <person name="Shende V.V."/>
            <person name="Wierzbicki I.H."/>
            <person name="Pendleton A.L."/>
            <person name="Watervoot N.F."/>
            <person name="Auber R.P."/>
            <person name="Gonzalez D.J."/>
            <person name="Wisecaver J.H."/>
            <person name="Moore B.S."/>
        </authorList>
    </citation>
    <scope>NUCLEOTIDE SEQUENCE [LARGE SCALE GENOMIC DNA]</scope>
    <source>
        <strain evidence="5 6">12B1</strain>
    </source>
</reference>
<dbReference type="PANTHER" id="PTHR15377:SF3">
    <property type="entry name" value="WW DOMAIN-CONTAINING PROTEIN"/>
    <property type="match status" value="1"/>
</dbReference>
<evidence type="ECO:0000259" key="4">
    <source>
        <dbReference type="PROSITE" id="PS50020"/>
    </source>
</evidence>
<dbReference type="EMBL" id="JBGBPQ010000007">
    <property type="protein sequence ID" value="KAL1521715.1"/>
    <property type="molecule type" value="Genomic_DNA"/>
</dbReference>
<dbReference type="PANTHER" id="PTHR15377">
    <property type="entry name" value="TRANSCRIPTION ELONGATION REGULATOR 1"/>
    <property type="match status" value="1"/>
</dbReference>
<gene>
    <name evidence="5" type="ORF">AB1Y20_021370</name>
</gene>
<keyword evidence="3" id="KW-0812">Transmembrane</keyword>
<feature type="transmembrane region" description="Helical" evidence="3">
    <location>
        <begin position="85"/>
        <end position="104"/>
    </location>
</feature>
<name>A0AB34JI31_PRYPA</name>
<feature type="compositionally biased region" description="Basic and acidic residues" evidence="2">
    <location>
        <begin position="131"/>
        <end position="141"/>
    </location>
</feature>
<dbReference type="GO" id="GO:0070063">
    <property type="term" value="F:RNA polymerase binding"/>
    <property type="evidence" value="ECO:0007669"/>
    <property type="project" value="InterPro"/>
</dbReference>
<dbReference type="InterPro" id="IPR045148">
    <property type="entry name" value="TCRG1-like"/>
</dbReference>
<dbReference type="AlphaFoldDB" id="A0AB34JI31"/>
<dbReference type="PROSITE" id="PS50020">
    <property type="entry name" value="WW_DOMAIN_2"/>
    <property type="match status" value="2"/>
</dbReference>
<feature type="compositionally biased region" description="Basic residues" evidence="2">
    <location>
        <begin position="111"/>
        <end position="130"/>
    </location>
</feature>
<keyword evidence="1" id="KW-0677">Repeat</keyword>
<dbReference type="GO" id="GO:0005634">
    <property type="term" value="C:nucleus"/>
    <property type="evidence" value="ECO:0007669"/>
    <property type="project" value="TreeGrafter"/>
</dbReference>
<feature type="region of interest" description="Disordered" evidence="2">
    <location>
        <begin position="110"/>
        <end position="172"/>
    </location>
</feature>
<feature type="domain" description="WW" evidence="4">
    <location>
        <begin position="152"/>
        <end position="185"/>
    </location>
</feature>
<keyword evidence="6" id="KW-1185">Reference proteome</keyword>
<dbReference type="CDD" id="cd00201">
    <property type="entry name" value="WW"/>
    <property type="match status" value="2"/>
</dbReference>
<dbReference type="InterPro" id="IPR001202">
    <property type="entry name" value="WW_dom"/>
</dbReference>
<keyword evidence="3" id="KW-1133">Transmembrane helix</keyword>
<dbReference type="PROSITE" id="PS01159">
    <property type="entry name" value="WW_DOMAIN_1"/>
    <property type="match status" value="1"/>
</dbReference>
<proteinExistence type="predicted"/>
<dbReference type="Pfam" id="PF00397">
    <property type="entry name" value="WW"/>
    <property type="match status" value="2"/>
</dbReference>